<organism evidence="9 10">
    <name type="scientific">Parabacteroides chinchillae</name>
    <dbReference type="NCBI Taxonomy" id="871327"/>
    <lineage>
        <taxon>Bacteria</taxon>
        <taxon>Pseudomonadati</taxon>
        <taxon>Bacteroidota</taxon>
        <taxon>Bacteroidia</taxon>
        <taxon>Bacteroidales</taxon>
        <taxon>Tannerellaceae</taxon>
        <taxon>Parabacteroides</taxon>
    </lineage>
</organism>
<proteinExistence type="inferred from homology"/>
<dbReference type="EMBL" id="FNVS01000020">
    <property type="protein sequence ID" value="SEG20733.1"/>
    <property type="molecule type" value="Genomic_DNA"/>
</dbReference>
<dbReference type="InterPro" id="IPR010496">
    <property type="entry name" value="AL/BT2_dom"/>
</dbReference>
<dbReference type="InterPro" id="IPR003305">
    <property type="entry name" value="CenC_carb-bd"/>
</dbReference>
<dbReference type="SUPFAM" id="SSF51011">
    <property type="entry name" value="Glycosyl hydrolase domain"/>
    <property type="match status" value="1"/>
</dbReference>
<dbReference type="InterPro" id="IPR055235">
    <property type="entry name" value="ASD1_cat"/>
</dbReference>
<comment type="caution">
    <text evidence="9">The sequence shown here is derived from an EMBL/GenBank/DDBJ whole genome shotgun (WGS) entry which is preliminary data.</text>
</comment>
<dbReference type="GO" id="GO:0046373">
    <property type="term" value="P:L-arabinose metabolic process"/>
    <property type="evidence" value="ECO:0007669"/>
    <property type="project" value="InterPro"/>
</dbReference>
<evidence type="ECO:0000256" key="2">
    <source>
        <dbReference type="ARBA" id="ARBA00007186"/>
    </source>
</evidence>
<dbReference type="Gene3D" id="3.20.20.80">
    <property type="entry name" value="Glycosidases"/>
    <property type="match status" value="1"/>
</dbReference>
<dbReference type="AlphaFoldDB" id="A0A8G2BYK3"/>
<evidence type="ECO:0000256" key="5">
    <source>
        <dbReference type="ARBA" id="ARBA00022801"/>
    </source>
</evidence>
<name>A0A8G2BYK3_9BACT</name>
<keyword evidence="4" id="KW-0732">Signal</keyword>
<dbReference type="EC" id="3.2.1.55" evidence="3"/>
<dbReference type="InterPro" id="IPR051563">
    <property type="entry name" value="Glycosyl_Hydrolase_51"/>
</dbReference>
<dbReference type="Pfam" id="PF02018">
    <property type="entry name" value="CBM_4_9"/>
    <property type="match status" value="1"/>
</dbReference>
<gene>
    <name evidence="9" type="ORF">SAMN05444001_12032</name>
</gene>
<protein>
    <recommendedName>
        <fullName evidence="3">non-reducing end alpha-L-arabinofuranosidase</fullName>
        <ecNumber evidence="3">3.2.1.55</ecNumber>
    </recommendedName>
</protein>
<keyword evidence="7" id="KW-0472">Membrane</keyword>
<sequence>MDRLKLYFLPIWPFVCGLFFFHLTGCRPEMPITSVITIDAESVTLSTNKELYGLSFEEINHAIDGGIYAELIQNRSFEDGVPPLNCPFDASRNLLITPNGWTLPFIKPDSIPGWHCLSPNTNIYPDSKELINDANKRSLLVSANASAEGGRGGVVAEGYKGIPLRKGEKYNLSLFIKGATITPKTVHVTLEDSVKASVLSDIASFPASYEWKQFYHTFTANRDVDNAVLTISVDTSAIFWLDMVSLLPEKTWNGRPNGLRADLMEKVKALNPAFIRFPGGSFVEGYTAGTYPVWKETIGNVAGRKHFWGVWSYGTTNGIGFHEYLQMCEDLEAEPVYVVNSGVTSQSRRPRYEDITAMDKLVKDALDAIAYANEPADSTYGAMRAKNGHPKPFGLKYIEIGSENYGQEYAKRFALFRDAIKKAYPNITVISSSFISRKNRADWVDSHFYSTENFFISNNDRYETDKNYRRSQGVFIGEFGSVSEKETSTLQNAIGEACFLIGAESNPDIVKRLAYAPVFINTNFERNRSAMIAFNNTQIALSPSYYLLQIFANNQGDEVLKTEVDTYKRPQITFGRAAIELFDNSYDIKDVKINNTSITDAVVQTGGWKMDDGTFVPDANRWNYVLMGDSTMHDYELSATIQRTKGSGQIQFRLRDNGMVDEKSNYIGMTIGAGVSELYQQAATVRDSLVALKPFAFENNRWYTVKLSCKNEQVKCYVDDVLLHEVNLRPLPSLVSVATLDKKTNTILLKVVNTTRHEEKTELKLNGISVKNNAELIQLAGSPETMNTISVPDAITPVKKRVSFSIGGPMVYKFPPNSITLLKLEVD</sequence>
<keyword evidence="7" id="KW-1133">Transmembrane helix</keyword>
<dbReference type="Gene3D" id="2.60.40.1180">
    <property type="entry name" value="Golgi alpha-mannosidase II"/>
    <property type="match status" value="1"/>
</dbReference>
<keyword evidence="6" id="KW-0325">Glycoprotein</keyword>
<evidence type="ECO:0000313" key="9">
    <source>
        <dbReference type="EMBL" id="SEG20733.1"/>
    </source>
</evidence>
<feature type="transmembrane region" description="Helical" evidence="7">
    <location>
        <begin position="7"/>
        <end position="25"/>
    </location>
</feature>
<feature type="domain" description="Alpha-L-arabinofuranosidase C-terminal" evidence="8">
    <location>
        <begin position="477"/>
        <end position="818"/>
    </location>
</feature>
<dbReference type="InterPro" id="IPR017853">
    <property type="entry name" value="GH"/>
</dbReference>
<dbReference type="Pfam" id="PF22848">
    <property type="entry name" value="ASD1_dom"/>
    <property type="match status" value="1"/>
</dbReference>
<dbReference type="InterPro" id="IPR008979">
    <property type="entry name" value="Galactose-bd-like_sf"/>
</dbReference>
<dbReference type="Pfam" id="PF06964">
    <property type="entry name" value="Alpha-L-AF_C"/>
    <property type="match status" value="1"/>
</dbReference>
<dbReference type="SUPFAM" id="SSF49785">
    <property type="entry name" value="Galactose-binding domain-like"/>
    <property type="match status" value="1"/>
</dbReference>
<comment type="catalytic activity">
    <reaction evidence="1">
        <text>Hydrolysis of terminal non-reducing alpha-L-arabinofuranoside residues in alpha-L-arabinosides.</text>
        <dbReference type="EC" id="3.2.1.55"/>
    </reaction>
</comment>
<dbReference type="SUPFAM" id="SSF51445">
    <property type="entry name" value="(Trans)glycosidases"/>
    <property type="match status" value="1"/>
</dbReference>
<evidence type="ECO:0000256" key="7">
    <source>
        <dbReference type="SAM" id="Phobius"/>
    </source>
</evidence>
<evidence type="ECO:0000259" key="8">
    <source>
        <dbReference type="SMART" id="SM00813"/>
    </source>
</evidence>
<dbReference type="Pfam" id="PF06439">
    <property type="entry name" value="3keto-disac_hyd"/>
    <property type="match status" value="1"/>
</dbReference>
<dbReference type="PANTHER" id="PTHR31776:SF0">
    <property type="entry name" value="ALPHA-L-ARABINOFURANOSIDASE 1"/>
    <property type="match status" value="1"/>
</dbReference>
<dbReference type="PANTHER" id="PTHR31776">
    <property type="entry name" value="ALPHA-L-ARABINOFURANOSIDASE 1"/>
    <property type="match status" value="1"/>
</dbReference>
<dbReference type="Proteomes" id="UP000236725">
    <property type="component" value="Unassembled WGS sequence"/>
</dbReference>
<keyword evidence="5" id="KW-0378">Hydrolase</keyword>
<evidence type="ECO:0000256" key="3">
    <source>
        <dbReference type="ARBA" id="ARBA00012670"/>
    </source>
</evidence>
<evidence type="ECO:0000256" key="4">
    <source>
        <dbReference type="ARBA" id="ARBA00022729"/>
    </source>
</evidence>
<evidence type="ECO:0000256" key="1">
    <source>
        <dbReference type="ARBA" id="ARBA00001462"/>
    </source>
</evidence>
<dbReference type="Gene3D" id="2.60.120.260">
    <property type="entry name" value="Galactose-binding domain-like"/>
    <property type="match status" value="1"/>
</dbReference>
<dbReference type="InterPro" id="IPR010720">
    <property type="entry name" value="Alpha-L-AF_C"/>
</dbReference>
<keyword evidence="7" id="KW-0812">Transmembrane</keyword>
<reference evidence="9 10" key="1">
    <citation type="submission" date="2016-10" db="EMBL/GenBank/DDBJ databases">
        <authorList>
            <person name="Varghese N."/>
            <person name="Submissions S."/>
        </authorList>
    </citation>
    <scope>NUCLEOTIDE SEQUENCE [LARGE SCALE GENOMIC DNA]</scope>
    <source>
        <strain evidence="9 10">DSM 29073</strain>
    </source>
</reference>
<comment type="similarity">
    <text evidence="2">Belongs to the glycosyl hydrolase 51 family.</text>
</comment>
<keyword evidence="10" id="KW-1185">Reference proteome</keyword>
<evidence type="ECO:0000313" key="10">
    <source>
        <dbReference type="Proteomes" id="UP000236725"/>
    </source>
</evidence>
<dbReference type="InterPro" id="IPR013780">
    <property type="entry name" value="Glyco_hydro_b"/>
</dbReference>
<dbReference type="GO" id="GO:0046556">
    <property type="term" value="F:alpha-L-arabinofuranosidase activity"/>
    <property type="evidence" value="ECO:0007669"/>
    <property type="project" value="UniProtKB-EC"/>
</dbReference>
<accession>A0A8G2BYK3</accession>
<dbReference type="SMART" id="SM00813">
    <property type="entry name" value="Alpha-L-AF_C"/>
    <property type="match status" value="1"/>
</dbReference>
<evidence type="ECO:0000256" key="6">
    <source>
        <dbReference type="ARBA" id="ARBA00023180"/>
    </source>
</evidence>